<dbReference type="Gene3D" id="3.30.70.20">
    <property type="match status" value="1"/>
</dbReference>
<dbReference type="InterPro" id="IPR017900">
    <property type="entry name" value="4Fe4S_Fe_S_CS"/>
</dbReference>
<dbReference type="EMBL" id="BARU01009708">
    <property type="protein sequence ID" value="GAH40565.1"/>
    <property type="molecule type" value="Genomic_DNA"/>
</dbReference>
<evidence type="ECO:0000313" key="2">
    <source>
        <dbReference type="EMBL" id="GAH40565.1"/>
    </source>
</evidence>
<dbReference type="InterPro" id="IPR017896">
    <property type="entry name" value="4Fe4S_Fe-S-bd"/>
</dbReference>
<evidence type="ECO:0000259" key="1">
    <source>
        <dbReference type="PROSITE" id="PS51379"/>
    </source>
</evidence>
<dbReference type="PROSITE" id="PS00198">
    <property type="entry name" value="4FE4S_FER_1"/>
    <property type="match status" value="1"/>
</dbReference>
<dbReference type="PROSITE" id="PS51379">
    <property type="entry name" value="4FE4S_FER_2"/>
    <property type="match status" value="1"/>
</dbReference>
<organism evidence="2">
    <name type="scientific">marine sediment metagenome</name>
    <dbReference type="NCBI Taxonomy" id="412755"/>
    <lineage>
        <taxon>unclassified sequences</taxon>
        <taxon>metagenomes</taxon>
        <taxon>ecological metagenomes</taxon>
    </lineage>
</organism>
<feature type="non-terminal residue" evidence="2">
    <location>
        <position position="1"/>
    </location>
</feature>
<feature type="domain" description="4Fe-4S ferredoxin-type" evidence="1">
    <location>
        <begin position="88"/>
        <end position="118"/>
    </location>
</feature>
<comment type="caution">
    <text evidence="2">The sequence shown here is derived from an EMBL/GenBank/DDBJ whole genome shotgun (WGS) entry which is preliminary data.</text>
</comment>
<sequence>YHNEENLLKLESPCGKHDFDLYLKNPINNRLIEFFKVFGEKHITELPTGKNLIRFVRNGLYISYLEDQNHVKFYIEDERKTKQLKKLIFRQINKSENCIDCGACGGGCPQGAITINPHFHINEKKCNKCLICTSTKYLKMSCIALHYKEKRIIINLKNK</sequence>
<protein>
    <recommendedName>
        <fullName evidence="1">4Fe-4S ferredoxin-type domain-containing protein</fullName>
    </recommendedName>
</protein>
<reference evidence="2" key="1">
    <citation type="journal article" date="2014" name="Front. Microbiol.">
        <title>High frequency of phylogenetically diverse reductive dehalogenase-homologous genes in deep subseafloor sedimentary metagenomes.</title>
        <authorList>
            <person name="Kawai M."/>
            <person name="Futagami T."/>
            <person name="Toyoda A."/>
            <person name="Takaki Y."/>
            <person name="Nishi S."/>
            <person name="Hori S."/>
            <person name="Arai W."/>
            <person name="Tsubouchi T."/>
            <person name="Morono Y."/>
            <person name="Uchiyama I."/>
            <person name="Ito T."/>
            <person name="Fujiyama A."/>
            <person name="Inagaki F."/>
            <person name="Takami H."/>
        </authorList>
    </citation>
    <scope>NUCLEOTIDE SEQUENCE</scope>
    <source>
        <strain evidence="2">Expedition CK06-06</strain>
    </source>
</reference>
<gene>
    <name evidence="2" type="ORF">S03H2_18683</name>
</gene>
<name>X1G6W5_9ZZZZ</name>
<dbReference type="SUPFAM" id="SSF54862">
    <property type="entry name" value="4Fe-4S ferredoxins"/>
    <property type="match status" value="1"/>
</dbReference>
<dbReference type="AlphaFoldDB" id="X1G6W5"/>
<accession>X1G6W5</accession>
<proteinExistence type="predicted"/>